<evidence type="ECO:0000259" key="3">
    <source>
        <dbReference type="PROSITE" id="PS50158"/>
    </source>
</evidence>
<dbReference type="GO" id="GO:0003676">
    <property type="term" value="F:nucleic acid binding"/>
    <property type="evidence" value="ECO:0007669"/>
    <property type="project" value="InterPro"/>
</dbReference>
<feature type="compositionally biased region" description="Polar residues" evidence="2">
    <location>
        <begin position="290"/>
        <end position="304"/>
    </location>
</feature>
<keyword evidence="1" id="KW-0862">Zinc</keyword>
<name>A0A672I189_SALFA</name>
<dbReference type="GO" id="GO:0008270">
    <property type="term" value="F:zinc ion binding"/>
    <property type="evidence" value="ECO:0007669"/>
    <property type="project" value="UniProtKB-KW"/>
</dbReference>
<accession>A0A672I189</accession>
<reference evidence="4" key="2">
    <citation type="submission" date="2025-08" db="UniProtKB">
        <authorList>
            <consortium name="Ensembl"/>
        </authorList>
    </citation>
    <scope>IDENTIFICATION</scope>
</reference>
<dbReference type="PANTHER" id="PTHR15503">
    <property type="entry name" value="LDOC1 RELATED"/>
    <property type="match status" value="1"/>
</dbReference>
<dbReference type="AlphaFoldDB" id="A0A672I189"/>
<reference evidence="4" key="1">
    <citation type="submission" date="2019-06" db="EMBL/GenBank/DDBJ databases">
        <authorList>
            <consortium name="Wellcome Sanger Institute Data Sharing"/>
        </authorList>
    </citation>
    <scope>NUCLEOTIDE SEQUENCE [LARGE SCALE GENOMIC DNA]</scope>
</reference>
<dbReference type="Proteomes" id="UP000472267">
    <property type="component" value="Chromosome 2"/>
</dbReference>
<dbReference type="OMA" id="RRCRMED"/>
<keyword evidence="1" id="KW-0479">Metal-binding</keyword>
<feature type="domain" description="CCHC-type" evidence="3">
    <location>
        <begin position="330"/>
        <end position="344"/>
    </location>
</feature>
<keyword evidence="5" id="KW-1185">Reference proteome</keyword>
<keyword evidence="1" id="KW-0863">Zinc-finger</keyword>
<feature type="region of interest" description="Disordered" evidence="2">
    <location>
        <begin position="279"/>
        <end position="309"/>
    </location>
</feature>
<dbReference type="InterPro" id="IPR001878">
    <property type="entry name" value="Znf_CCHC"/>
</dbReference>
<dbReference type="InParanoid" id="A0A672I189"/>
<dbReference type="Ensembl" id="ENSSFAT00005036311.1">
    <property type="protein sequence ID" value="ENSSFAP00005034987.1"/>
    <property type="gene ID" value="ENSSFAG00005017752.1"/>
</dbReference>
<dbReference type="SUPFAM" id="SSF57756">
    <property type="entry name" value="Retrovirus zinc finger-like domains"/>
    <property type="match status" value="1"/>
</dbReference>
<evidence type="ECO:0000256" key="1">
    <source>
        <dbReference type="PROSITE-ProRule" id="PRU00047"/>
    </source>
</evidence>
<dbReference type="PROSITE" id="PS50158">
    <property type="entry name" value="ZF_CCHC"/>
    <property type="match status" value="1"/>
</dbReference>
<proteinExistence type="predicted"/>
<evidence type="ECO:0000256" key="2">
    <source>
        <dbReference type="SAM" id="MobiDB-lite"/>
    </source>
</evidence>
<dbReference type="Pfam" id="PF03732">
    <property type="entry name" value="Retrotrans_gag"/>
    <property type="match status" value="1"/>
</dbReference>
<reference evidence="4" key="3">
    <citation type="submission" date="2025-09" db="UniProtKB">
        <authorList>
            <consortium name="Ensembl"/>
        </authorList>
    </citation>
    <scope>IDENTIFICATION</scope>
</reference>
<dbReference type="PANTHER" id="PTHR15503:SF36">
    <property type="entry name" value="RETROTRANSPOSON GAG-LIKE PROTEIN 5"/>
    <property type="match status" value="1"/>
</dbReference>
<sequence>MGCVLPHCSVSPPSPSLSVPQVGVCLGVCGQERLGQCNQLMSLTCGRARLEQHEKLLQNLIESNRAIFDQVSKLTSQVTSLSPQQPGAAPIPDQAPPSGHANVPLAMAMREPSAPAPERYDGEPGSCQAFLTQVRLVFELQPLSYPTDRARICYLIGLLKGSARAWGTTVWENQSPVCQTYQAFTLEMKKIFDHPVRGREAGDRLTIIRQGSRSVAEFAIEFRILAAECGWNDQALQRVFYRGLQDSLKDELARRDPSPDLDHLISLAIQIDNRIRERQREHSLQPHPPFSTQSEPVNLRSSLSDPEPMQIGRARLTPEERGRRHAANVCLYCGHAGHYIAGCPARPAKGRAPQ</sequence>
<organism evidence="4 5">
    <name type="scientific">Salarias fasciatus</name>
    <name type="common">Jewelled blenny</name>
    <name type="synonym">Blennius fasciatus</name>
    <dbReference type="NCBI Taxonomy" id="181472"/>
    <lineage>
        <taxon>Eukaryota</taxon>
        <taxon>Metazoa</taxon>
        <taxon>Chordata</taxon>
        <taxon>Craniata</taxon>
        <taxon>Vertebrata</taxon>
        <taxon>Euteleostomi</taxon>
        <taxon>Actinopterygii</taxon>
        <taxon>Neopterygii</taxon>
        <taxon>Teleostei</taxon>
        <taxon>Neoteleostei</taxon>
        <taxon>Acanthomorphata</taxon>
        <taxon>Ovalentaria</taxon>
        <taxon>Blenniimorphae</taxon>
        <taxon>Blenniiformes</taxon>
        <taxon>Blennioidei</taxon>
        <taxon>Blenniidae</taxon>
        <taxon>Salariinae</taxon>
        <taxon>Salarias</taxon>
    </lineage>
</organism>
<dbReference type="InterPro" id="IPR036875">
    <property type="entry name" value="Znf_CCHC_sf"/>
</dbReference>
<protein>
    <recommendedName>
        <fullName evidence="3">CCHC-type domain-containing protein</fullName>
    </recommendedName>
</protein>
<dbReference type="InterPro" id="IPR005162">
    <property type="entry name" value="Retrotrans_gag_dom"/>
</dbReference>
<dbReference type="InterPro" id="IPR032567">
    <property type="entry name" value="RTL1-rel"/>
</dbReference>
<dbReference type="Gene3D" id="4.10.60.10">
    <property type="entry name" value="Zinc finger, CCHC-type"/>
    <property type="match status" value="1"/>
</dbReference>
<evidence type="ECO:0000313" key="4">
    <source>
        <dbReference type="Ensembl" id="ENSSFAP00005034987.1"/>
    </source>
</evidence>
<evidence type="ECO:0000313" key="5">
    <source>
        <dbReference type="Proteomes" id="UP000472267"/>
    </source>
</evidence>